<name>A0A6J6GHP9_9ZZZZ</name>
<accession>A0A6J6GHP9</accession>
<evidence type="ECO:0000256" key="5">
    <source>
        <dbReference type="ARBA" id="ARBA00023002"/>
    </source>
</evidence>
<dbReference type="InterPro" id="IPR013149">
    <property type="entry name" value="ADH-like_C"/>
</dbReference>
<dbReference type="PANTHER" id="PTHR43350">
    <property type="entry name" value="NAD-DEPENDENT ALCOHOL DEHYDROGENASE"/>
    <property type="match status" value="1"/>
</dbReference>
<feature type="domain" description="Alcohol dehydrogenase-like C-terminal" evidence="6">
    <location>
        <begin position="1"/>
        <end position="128"/>
    </location>
</feature>
<organism evidence="7">
    <name type="scientific">freshwater metagenome</name>
    <dbReference type="NCBI Taxonomy" id="449393"/>
    <lineage>
        <taxon>unclassified sequences</taxon>
        <taxon>metagenomes</taxon>
        <taxon>ecological metagenomes</taxon>
    </lineage>
</organism>
<dbReference type="GO" id="GO:0016491">
    <property type="term" value="F:oxidoreductase activity"/>
    <property type="evidence" value="ECO:0007669"/>
    <property type="project" value="UniProtKB-KW"/>
</dbReference>
<proteinExistence type="inferred from homology"/>
<sequence length="169" mass="18907">MQGARLAGAERIFAIDPVEFKRETAQKFGATHTANNVEEAFELIQQETWGRMCNKVILTMGVGDGNMMAQVMAITAKRGRIVVTNIHPWTETSNNIPMIDLTLSEKQVVGSLFGSANPRSDIPRLAELYRKGQLDLDTMVTKTYTLDQINEGYQDMRDGKNIRGVILYP</sequence>
<comment type="similarity">
    <text evidence="2">Belongs to the zinc-containing alcohol dehydrogenase family.</text>
</comment>
<gene>
    <name evidence="7" type="ORF">UFOPK1835_00386</name>
</gene>
<evidence type="ECO:0000313" key="7">
    <source>
        <dbReference type="EMBL" id="CAB4600871.1"/>
    </source>
</evidence>
<dbReference type="InterPro" id="IPR036291">
    <property type="entry name" value="NAD(P)-bd_dom_sf"/>
</dbReference>
<dbReference type="Gene3D" id="3.90.180.10">
    <property type="entry name" value="Medium-chain alcohol dehydrogenases, catalytic domain"/>
    <property type="match status" value="1"/>
</dbReference>
<evidence type="ECO:0000259" key="6">
    <source>
        <dbReference type="Pfam" id="PF00107"/>
    </source>
</evidence>
<dbReference type="SUPFAM" id="SSF51735">
    <property type="entry name" value="NAD(P)-binding Rossmann-fold domains"/>
    <property type="match status" value="1"/>
</dbReference>
<evidence type="ECO:0000256" key="1">
    <source>
        <dbReference type="ARBA" id="ARBA00001947"/>
    </source>
</evidence>
<keyword evidence="3" id="KW-0479">Metal-binding</keyword>
<dbReference type="InterPro" id="IPR011032">
    <property type="entry name" value="GroES-like_sf"/>
</dbReference>
<evidence type="ECO:0000256" key="2">
    <source>
        <dbReference type="ARBA" id="ARBA00008072"/>
    </source>
</evidence>
<protein>
    <submittedName>
        <fullName evidence="7">Unannotated protein</fullName>
    </submittedName>
</protein>
<dbReference type="AlphaFoldDB" id="A0A6J6GHP9"/>
<comment type="cofactor">
    <cofactor evidence="1">
        <name>Zn(2+)</name>
        <dbReference type="ChEBI" id="CHEBI:29105"/>
    </cofactor>
</comment>
<keyword evidence="5" id="KW-0560">Oxidoreductase</keyword>
<dbReference type="EMBL" id="CAEZUP010000010">
    <property type="protein sequence ID" value="CAB4600871.1"/>
    <property type="molecule type" value="Genomic_DNA"/>
</dbReference>
<dbReference type="SUPFAM" id="SSF50129">
    <property type="entry name" value="GroES-like"/>
    <property type="match status" value="1"/>
</dbReference>
<dbReference type="PANTHER" id="PTHR43350:SF17">
    <property type="entry name" value="NAD-DEPENDENT ALCOHOL DEHYDROGENASE"/>
    <property type="match status" value="1"/>
</dbReference>
<dbReference type="GO" id="GO:0046872">
    <property type="term" value="F:metal ion binding"/>
    <property type="evidence" value="ECO:0007669"/>
    <property type="project" value="UniProtKB-KW"/>
</dbReference>
<dbReference type="Pfam" id="PF00107">
    <property type="entry name" value="ADH_zinc_N"/>
    <property type="match status" value="1"/>
</dbReference>
<evidence type="ECO:0000256" key="3">
    <source>
        <dbReference type="ARBA" id="ARBA00022723"/>
    </source>
</evidence>
<evidence type="ECO:0000256" key="4">
    <source>
        <dbReference type="ARBA" id="ARBA00022833"/>
    </source>
</evidence>
<reference evidence="7" key="1">
    <citation type="submission" date="2020-05" db="EMBL/GenBank/DDBJ databases">
        <authorList>
            <person name="Chiriac C."/>
            <person name="Salcher M."/>
            <person name="Ghai R."/>
            <person name="Kavagutti S V."/>
        </authorList>
    </citation>
    <scope>NUCLEOTIDE SEQUENCE</scope>
</reference>
<keyword evidence="4" id="KW-0862">Zinc</keyword>
<dbReference type="Gene3D" id="3.40.50.720">
    <property type="entry name" value="NAD(P)-binding Rossmann-like Domain"/>
    <property type="match status" value="1"/>
</dbReference>